<dbReference type="EMBL" id="LWDX02039992">
    <property type="protein sequence ID" value="OEL24295.1"/>
    <property type="molecule type" value="Genomic_DNA"/>
</dbReference>
<name>A0A1E5VGV3_9POAL</name>
<keyword evidence="6" id="KW-1185">Reference proteome</keyword>
<comment type="caution">
    <text evidence="5">The sequence shown here is derived from an EMBL/GenBank/DDBJ whole genome shotgun (WGS) entry which is preliminary data.</text>
</comment>
<keyword evidence="2" id="KW-0547">Nucleotide-binding</keyword>
<dbReference type="Gene3D" id="1.20.120.140">
    <property type="entry name" value="Signal recognition particle SRP54, nucleotide-binding domain"/>
    <property type="match status" value="1"/>
</dbReference>
<dbReference type="Gene3D" id="3.40.50.300">
    <property type="entry name" value="P-loop containing nucleotide triphosphate hydrolases"/>
    <property type="match status" value="1"/>
</dbReference>
<dbReference type="PANTHER" id="PTHR11564:SF31">
    <property type="entry name" value="SIGNAL RECOGNITION PARTICLE 54 KDA PROTEIN"/>
    <property type="match status" value="1"/>
</dbReference>
<dbReference type="GO" id="GO:0005786">
    <property type="term" value="C:signal recognition particle, endoplasmic reticulum targeting"/>
    <property type="evidence" value="ECO:0007669"/>
    <property type="project" value="TreeGrafter"/>
</dbReference>
<organism evidence="5 6">
    <name type="scientific">Dichanthelium oligosanthes</name>
    <dbReference type="NCBI Taxonomy" id="888268"/>
    <lineage>
        <taxon>Eukaryota</taxon>
        <taxon>Viridiplantae</taxon>
        <taxon>Streptophyta</taxon>
        <taxon>Embryophyta</taxon>
        <taxon>Tracheophyta</taxon>
        <taxon>Spermatophyta</taxon>
        <taxon>Magnoliopsida</taxon>
        <taxon>Liliopsida</taxon>
        <taxon>Poales</taxon>
        <taxon>Poaceae</taxon>
        <taxon>PACMAD clade</taxon>
        <taxon>Panicoideae</taxon>
        <taxon>Panicodae</taxon>
        <taxon>Paniceae</taxon>
        <taxon>Dichantheliinae</taxon>
        <taxon>Dichanthelium</taxon>
    </lineage>
</organism>
<dbReference type="InterPro" id="IPR022941">
    <property type="entry name" value="SRP54"/>
</dbReference>
<evidence type="ECO:0000313" key="5">
    <source>
        <dbReference type="EMBL" id="OEL24295.1"/>
    </source>
</evidence>
<comment type="subcellular location">
    <subcellularLocation>
        <location evidence="1">Cytoplasm</location>
    </subcellularLocation>
</comment>
<dbReference type="GO" id="GO:0006616">
    <property type="term" value="P:SRP-dependent cotranslational protein targeting to membrane, translocation"/>
    <property type="evidence" value="ECO:0007669"/>
    <property type="project" value="TreeGrafter"/>
</dbReference>
<dbReference type="InterPro" id="IPR000897">
    <property type="entry name" value="SRP54_GTPase_dom"/>
</dbReference>
<dbReference type="GO" id="GO:0008312">
    <property type="term" value="F:7S RNA binding"/>
    <property type="evidence" value="ECO:0007669"/>
    <property type="project" value="TreeGrafter"/>
</dbReference>
<dbReference type="Pfam" id="PF02881">
    <property type="entry name" value="SRP54_N"/>
    <property type="match status" value="1"/>
</dbReference>
<evidence type="ECO:0000256" key="3">
    <source>
        <dbReference type="ARBA" id="ARBA00023134"/>
    </source>
</evidence>
<evidence type="ECO:0000256" key="1">
    <source>
        <dbReference type="ARBA" id="ARBA00004496"/>
    </source>
</evidence>
<dbReference type="Proteomes" id="UP000095767">
    <property type="component" value="Unassembled WGS sequence"/>
</dbReference>
<proteinExistence type="predicted"/>
<protein>
    <submittedName>
        <fullName evidence="5">Signal recognition particle 54 kDa protein 2</fullName>
    </submittedName>
</protein>
<evidence type="ECO:0000259" key="4">
    <source>
        <dbReference type="SMART" id="SM00962"/>
    </source>
</evidence>
<dbReference type="InterPro" id="IPR042101">
    <property type="entry name" value="SRP54_N_sf"/>
</dbReference>
<dbReference type="InterPro" id="IPR013822">
    <property type="entry name" value="Signal_recog_particl_SRP54_hlx"/>
</dbReference>
<dbReference type="SMART" id="SM00962">
    <property type="entry name" value="SRP54"/>
    <property type="match status" value="1"/>
</dbReference>
<dbReference type="SUPFAM" id="SSF47364">
    <property type="entry name" value="Domain of the SRP/SRP receptor G-proteins"/>
    <property type="match status" value="1"/>
</dbReference>
<dbReference type="PANTHER" id="PTHR11564">
    <property type="entry name" value="SIGNAL RECOGNITION PARTICLE 54K PROTEIN SRP54"/>
    <property type="match status" value="1"/>
</dbReference>
<dbReference type="STRING" id="888268.A0A1E5VGV3"/>
<dbReference type="InterPro" id="IPR027417">
    <property type="entry name" value="P-loop_NTPase"/>
</dbReference>
<dbReference type="SUPFAM" id="SSF52540">
    <property type="entry name" value="P-loop containing nucleoside triphosphate hydrolases"/>
    <property type="match status" value="1"/>
</dbReference>
<dbReference type="GO" id="GO:0005525">
    <property type="term" value="F:GTP binding"/>
    <property type="evidence" value="ECO:0007669"/>
    <property type="project" value="UniProtKB-KW"/>
</dbReference>
<dbReference type="InterPro" id="IPR036225">
    <property type="entry name" value="SRP/SRP_N"/>
</dbReference>
<sequence>MVLAELGGSIACALERMSAAIIVDDKALADCLNEISCALLQADIRFETVRAVQSNIKTSASLDALARASTCATPCSGRSPGSGKTTAYTKYADHHRCKGFRPELVYADTFRAGAFDQLKQNASKAKIPFYGSYVESDPVKIAIEGVDRFRKGKCDLIIIDTSGCHKQEAPLFEEMRLVSEATKPPKSPIAPR</sequence>
<dbReference type="GO" id="GO:0030942">
    <property type="term" value="F:endoplasmic reticulum signal peptide binding"/>
    <property type="evidence" value="ECO:0007669"/>
    <property type="project" value="TreeGrafter"/>
</dbReference>
<accession>A0A1E5VGV3</accession>
<reference evidence="5 6" key="1">
    <citation type="submission" date="2016-09" db="EMBL/GenBank/DDBJ databases">
        <title>The draft genome of Dichanthelium oligosanthes: A C3 panicoid grass species.</title>
        <authorList>
            <person name="Studer A.J."/>
            <person name="Schnable J.C."/>
            <person name="Brutnell T.P."/>
        </authorList>
    </citation>
    <scope>NUCLEOTIDE SEQUENCE [LARGE SCALE GENOMIC DNA]</scope>
    <source>
        <strain evidence="6">cv. Kellogg 1175</strain>
        <tissue evidence="5">Leaf</tissue>
    </source>
</reference>
<feature type="domain" description="SRP54-type proteins GTP-binding" evidence="4">
    <location>
        <begin position="81"/>
        <end position="191"/>
    </location>
</feature>
<keyword evidence="3" id="KW-0342">GTP-binding</keyword>
<evidence type="ECO:0000313" key="6">
    <source>
        <dbReference type="Proteomes" id="UP000095767"/>
    </source>
</evidence>
<gene>
    <name evidence="5" type="ORF">BAE44_0014686</name>
</gene>
<dbReference type="OrthoDB" id="1111525at2759"/>
<dbReference type="AlphaFoldDB" id="A0A1E5VGV3"/>
<dbReference type="Pfam" id="PF00448">
    <property type="entry name" value="SRP54"/>
    <property type="match status" value="1"/>
</dbReference>
<dbReference type="GO" id="GO:0003924">
    <property type="term" value="F:GTPase activity"/>
    <property type="evidence" value="ECO:0007669"/>
    <property type="project" value="InterPro"/>
</dbReference>
<dbReference type="GO" id="GO:0005829">
    <property type="term" value="C:cytosol"/>
    <property type="evidence" value="ECO:0007669"/>
    <property type="project" value="TreeGrafter"/>
</dbReference>
<evidence type="ECO:0000256" key="2">
    <source>
        <dbReference type="ARBA" id="ARBA00022741"/>
    </source>
</evidence>